<feature type="transmembrane region" description="Helical" evidence="8">
    <location>
        <begin position="307"/>
        <end position="326"/>
    </location>
</feature>
<dbReference type="GO" id="GO:0005886">
    <property type="term" value="C:plasma membrane"/>
    <property type="evidence" value="ECO:0007669"/>
    <property type="project" value="UniProtKB-SubCell"/>
</dbReference>
<evidence type="ECO:0000256" key="7">
    <source>
        <dbReference type="ARBA" id="ARBA00023136"/>
    </source>
</evidence>
<dbReference type="Proteomes" id="UP000332515">
    <property type="component" value="Unassembled WGS sequence"/>
</dbReference>
<evidence type="ECO:0000256" key="1">
    <source>
        <dbReference type="ARBA" id="ARBA00004651"/>
    </source>
</evidence>
<comment type="subcellular location">
    <subcellularLocation>
        <location evidence="1">Cell membrane</location>
        <topology evidence="1">Multi-pass membrane protein</topology>
    </subcellularLocation>
</comment>
<feature type="transmembrane region" description="Helical" evidence="8">
    <location>
        <begin position="116"/>
        <end position="139"/>
    </location>
</feature>
<comment type="caution">
    <text evidence="9">The sequence shown here is derived from an EMBL/GenBank/DDBJ whole genome shotgun (WGS) entry which is preliminary data.</text>
</comment>
<dbReference type="EMBL" id="VWNA01000003">
    <property type="protein sequence ID" value="MQT15174.1"/>
    <property type="molecule type" value="Genomic_DNA"/>
</dbReference>
<keyword evidence="7 8" id="KW-0472">Membrane</keyword>
<feature type="transmembrane region" description="Helical" evidence="8">
    <location>
        <begin position="172"/>
        <end position="194"/>
    </location>
</feature>
<evidence type="ECO:0000256" key="8">
    <source>
        <dbReference type="SAM" id="Phobius"/>
    </source>
</evidence>
<protein>
    <submittedName>
        <fullName evidence="9">ABC transporter permease</fullName>
    </submittedName>
</protein>
<evidence type="ECO:0000256" key="5">
    <source>
        <dbReference type="ARBA" id="ARBA00022692"/>
    </source>
</evidence>
<feature type="transmembrane region" description="Helical" evidence="8">
    <location>
        <begin position="87"/>
        <end position="109"/>
    </location>
</feature>
<proteinExistence type="predicted"/>
<reference evidence="9 10" key="1">
    <citation type="submission" date="2019-09" db="EMBL/GenBank/DDBJ databases">
        <title>Segnochrobactrum spirostomi gen. nov., sp. nov., isolated from the ciliate Spirostomum cf. yagiui and description of a novel family, Segnochrobactraceae fam. nov. within the order Rhizobiales of the class Alphaproteobacteria.</title>
        <authorList>
            <person name="Akter S."/>
            <person name="Shazib S.U.A."/>
            <person name="Shin M.K."/>
        </authorList>
    </citation>
    <scope>NUCLEOTIDE SEQUENCE [LARGE SCALE GENOMIC DNA]</scope>
    <source>
        <strain evidence="9 10">Sp-1</strain>
    </source>
</reference>
<evidence type="ECO:0000313" key="10">
    <source>
        <dbReference type="Proteomes" id="UP000332515"/>
    </source>
</evidence>
<evidence type="ECO:0000256" key="3">
    <source>
        <dbReference type="ARBA" id="ARBA00022475"/>
    </source>
</evidence>
<feature type="transmembrane region" description="Helical" evidence="8">
    <location>
        <begin position="56"/>
        <end position="75"/>
    </location>
</feature>
<feature type="transmembrane region" description="Helical" evidence="8">
    <location>
        <begin position="283"/>
        <end position="301"/>
    </location>
</feature>
<evidence type="ECO:0000256" key="6">
    <source>
        <dbReference type="ARBA" id="ARBA00022989"/>
    </source>
</evidence>
<dbReference type="AlphaFoldDB" id="A0A6A7Y798"/>
<dbReference type="RefSeq" id="WP_153489767.1">
    <property type="nucleotide sequence ID" value="NZ_VWNA01000003.1"/>
</dbReference>
<dbReference type="PANTHER" id="PTHR32196:SF21">
    <property type="entry name" value="ABC TRANSPORTER PERMEASE PROTEIN YPHD-RELATED"/>
    <property type="match status" value="1"/>
</dbReference>
<evidence type="ECO:0000256" key="2">
    <source>
        <dbReference type="ARBA" id="ARBA00022448"/>
    </source>
</evidence>
<keyword evidence="5 8" id="KW-0812">Transmembrane</keyword>
<feature type="transmembrane region" description="Helical" evidence="8">
    <location>
        <begin position="225"/>
        <end position="246"/>
    </location>
</feature>
<dbReference type="GO" id="GO:0022857">
    <property type="term" value="F:transmembrane transporter activity"/>
    <property type="evidence" value="ECO:0007669"/>
    <property type="project" value="InterPro"/>
</dbReference>
<dbReference type="InterPro" id="IPR001851">
    <property type="entry name" value="ABC_transp_permease"/>
</dbReference>
<feature type="transmembrane region" description="Helical" evidence="8">
    <location>
        <begin position="22"/>
        <end position="44"/>
    </location>
</feature>
<feature type="transmembrane region" description="Helical" evidence="8">
    <location>
        <begin position="252"/>
        <end position="271"/>
    </location>
</feature>
<accession>A0A6A7Y798</accession>
<name>A0A6A7Y798_9HYPH</name>
<evidence type="ECO:0000256" key="4">
    <source>
        <dbReference type="ARBA" id="ARBA00022519"/>
    </source>
</evidence>
<keyword evidence="4" id="KW-0997">Cell inner membrane</keyword>
<dbReference type="PANTHER" id="PTHR32196">
    <property type="entry name" value="ABC TRANSPORTER PERMEASE PROTEIN YPHD-RELATED-RELATED"/>
    <property type="match status" value="1"/>
</dbReference>
<sequence>MSGATLSHGRSGRLPLGALRRFGLLAALVAVIAFFGLTTPTFLAPANLIGVLVNNFALLAIVSVAMTLAVNSGGIDLSVGTAVDLGSLAFVTAIVAGLPVGVAIVLGLAAGAATGLFNAALISALRITPFLATLGTLFIGRSLQQLAADGGNPVYVPAGAQPPALTLIGHGAVAGVPISLWLIAVIAIVFTVILTRTRFGREAAAVGVQPSVAIFSGLPVGRVRALVYVFGGVVSASAGILLSSSVAAYVPYSGNAFLLNAIGATFIGTTVSRSGRANVPGTLVGVLLLALVGNGLLLIGWNFYWQQVGQGVLIFLALAFCFAGRAEGR</sequence>
<keyword evidence="6 8" id="KW-1133">Transmembrane helix</keyword>
<evidence type="ECO:0000313" key="9">
    <source>
        <dbReference type="EMBL" id="MQT15174.1"/>
    </source>
</evidence>
<gene>
    <name evidence="9" type="ORF">F0357_21440</name>
</gene>
<dbReference type="CDD" id="cd06579">
    <property type="entry name" value="TM_PBP1_transp_AraH_like"/>
    <property type="match status" value="1"/>
</dbReference>
<organism evidence="9 10">
    <name type="scientific">Segnochrobactrum spirostomi</name>
    <dbReference type="NCBI Taxonomy" id="2608987"/>
    <lineage>
        <taxon>Bacteria</taxon>
        <taxon>Pseudomonadati</taxon>
        <taxon>Pseudomonadota</taxon>
        <taxon>Alphaproteobacteria</taxon>
        <taxon>Hyphomicrobiales</taxon>
        <taxon>Segnochrobactraceae</taxon>
        <taxon>Segnochrobactrum</taxon>
    </lineage>
</organism>
<keyword evidence="10" id="KW-1185">Reference proteome</keyword>
<keyword evidence="2" id="KW-0813">Transport</keyword>
<dbReference type="Pfam" id="PF02653">
    <property type="entry name" value="BPD_transp_2"/>
    <property type="match status" value="1"/>
</dbReference>
<keyword evidence="3" id="KW-1003">Cell membrane</keyword>